<dbReference type="AlphaFoldDB" id="A0A822XYX2"/>
<feature type="transmembrane region" description="Helical" evidence="1">
    <location>
        <begin position="109"/>
        <end position="134"/>
    </location>
</feature>
<keyword evidence="1" id="KW-0812">Transmembrane</keyword>
<evidence type="ECO:0000313" key="3">
    <source>
        <dbReference type="Proteomes" id="UP000607653"/>
    </source>
</evidence>
<name>A0A822XYX2_NELNU</name>
<dbReference type="EMBL" id="DUZY01000001">
    <property type="protein sequence ID" value="DAD24923.1"/>
    <property type="molecule type" value="Genomic_DNA"/>
</dbReference>
<gene>
    <name evidence="2" type="ORF">HUJ06_026387</name>
</gene>
<reference evidence="2 3" key="1">
    <citation type="journal article" date="2020" name="Mol. Biol. Evol.">
        <title>Distinct Expression and Methylation Patterns for Genes with Different Fates following a Single Whole-Genome Duplication in Flowering Plants.</title>
        <authorList>
            <person name="Shi T."/>
            <person name="Rahmani R.S."/>
            <person name="Gugger P.F."/>
            <person name="Wang M."/>
            <person name="Li H."/>
            <person name="Zhang Y."/>
            <person name="Li Z."/>
            <person name="Wang Q."/>
            <person name="Van de Peer Y."/>
            <person name="Marchal K."/>
            <person name="Chen J."/>
        </authorList>
    </citation>
    <scope>NUCLEOTIDE SEQUENCE [LARGE SCALE GENOMIC DNA]</scope>
    <source>
        <tissue evidence="2">Leaf</tissue>
    </source>
</reference>
<keyword evidence="1" id="KW-1133">Transmembrane helix</keyword>
<dbReference type="Proteomes" id="UP000607653">
    <property type="component" value="Unassembled WGS sequence"/>
</dbReference>
<proteinExistence type="predicted"/>
<keyword evidence="3" id="KW-1185">Reference proteome</keyword>
<protein>
    <submittedName>
        <fullName evidence="2">Uncharacterized protein</fullName>
    </submittedName>
</protein>
<organism evidence="2 3">
    <name type="scientific">Nelumbo nucifera</name>
    <name type="common">Sacred lotus</name>
    <dbReference type="NCBI Taxonomy" id="4432"/>
    <lineage>
        <taxon>Eukaryota</taxon>
        <taxon>Viridiplantae</taxon>
        <taxon>Streptophyta</taxon>
        <taxon>Embryophyta</taxon>
        <taxon>Tracheophyta</taxon>
        <taxon>Spermatophyta</taxon>
        <taxon>Magnoliopsida</taxon>
        <taxon>Proteales</taxon>
        <taxon>Nelumbonaceae</taxon>
        <taxon>Nelumbo</taxon>
    </lineage>
</organism>
<evidence type="ECO:0000313" key="2">
    <source>
        <dbReference type="EMBL" id="DAD24923.1"/>
    </source>
</evidence>
<evidence type="ECO:0000256" key="1">
    <source>
        <dbReference type="SAM" id="Phobius"/>
    </source>
</evidence>
<accession>A0A822XYX2</accession>
<keyword evidence="1" id="KW-0472">Membrane</keyword>
<sequence length="195" mass="22801">MIGHENQLMLKGGEVSSKEGFDCALHLAEENQQEVIFYENQENRRRRERYRCCQFGSDLQMHAVVSWQKVLQTRRTSWVELRQIPSIASLWCCCSFPPPPSGKGSKRTWVYVVVGVAASLFVLIVVLAVVYYFVLRRRRRRRPIDFVTVINSFEKPLKSMSEEESEEFLKSISEIVQFLKVYKNWRTTICNGEPD</sequence>
<comment type="caution">
    <text evidence="2">The sequence shown here is derived from an EMBL/GenBank/DDBJ whole genome shotgun (WGS) entry which is preliminary data.</text>
</comment>